<evidence type="ECO:0000256" key="4">
    <source>
        <dbReference type="ARBA" id="ARBA00023136"/>
    </source>
</evidence>
<dbReference type="RefSeq" id="WP_060935481.1">
    <property type="nucleotide sequence ID" value="NZ_KQ960446.1"/>
</dbReference>
<dbReference type="SUPFAM" id="SSF48452">
    <property type="entry name" value="TPR-like"/>
    <property type="match status" value="1"/>
</dbReference>
<reference evidence="10" key="1">
    <citation type="submission" date="2016-01" db="EMBL/GenBank/DDBJ databases">
        <authorList>
            <person name="Mitreva M."/>
            <person name="Pepin K.H."/>
            <person name="Mihindukulasuriya K.A."/>
            <person name="Fulton R."/>
            <person name="Fronick C."/>
            <person name="O'Laughlin M."/>
            <person name="Miner T."/>
            <person name="Herter B."/>
            <person name="Rosa B.A."/>
            <person name="Cordes M."/>
            <person name="Tomlinson C."/>
            <person name="Wollam A."/>
            <person name="Palsikar V.B."/>
            <person name="Mardis E.R."/>
            <person name="Wilson R.K."/>
        </authorList>
    </citation>
    <scope>NUCLEOTIDE SEQUENCE [LARGE SCALE GENOMIC DNA]</scope>
    <source>
        <strain evidence="10">KA00683</strain>
    </source>
</reference>
<dbReference type="STRING" id="322095.HMPREF3185_01195"/>
<evidence type="ECO:0000259" key="8">
    <source>
        <dbReference type="Pfam" id="PF14322"/>
    </source>
</evidence>
<keyword evidence="4" id="KW-0472">Membrane</keyword>
<dbReference type="PROSITE" id="PS51257">
    <property type="entry name" value="PROKAR_LIPOPROTEIN"/>
    <property type="match status" value="1"/>
</dbReference>
<dbReference type="InterPro" id="IPR033985">
    <property type="entry name" value="SusD-like_N"/>
</dbReference>
<dbReference type="Gene3D" id="1.25.40.390">
    <property type="match status" value="1"/>
</dbReference>
<dbReference type="GO" id="GO:0009279">
    <property type="term" value="C:cell outer membrane"/>
    <property type="evidence" value="ECO:0007669"/>
    <property type="project" value="UniProtKB-SubCell"/>
</dbReference>
<name>A0A134B7X9_9PORP</name>
<keyword evidence="5" id="KW-0998">Cell outer membrane</keyword>
<evidence type="ECO:0000259" key="7">
    <source>
        <dbReference type="Pfam" id="PF07980"/>
    </source>
</evidence>
<evidence type="ECO:0000313" key="10">
    <source>
        <dbReference type="Proteomes" id="UP000070224"/>
    </source>
</evidence>
<dbReference type="InterPro" id="IPR011990">
    <property type="entry name" value="TPR-like_helical_dom_sf"/>
</dbReference>
<feature type="signal peptide" evidence="6">
    <location>
        <begin position="1"/>
        <end position="20"/>
    </location>
</feature>
<gene>
    <name evidence="9" type="ORF">HMPREF3185_01195</name>
</gene>
<dbReference type="OrthoDB" id="5694214at2"/>
<comment type="similarity">
    <text evidence="2">Belongs to the SusD family.</text>
</comment>
<feature type="domain" description="RagB/SusD" evidence="7">
    <location>
        <begin position="332"/>
        <end position="470"/>
    </location>
</feature>
<comment type="subcellular location">
    <subcellularLocation>
        <location evidence="1">Cell outer membrane</location>
    </subcellularLocation>
</comment>
<keyword evidence="3 6" id="KW-0732">Signal</keyword>
<dbReference type="PATRIC" id="fig|322095.3.peg.1180"/>
<feature type="chain" id="PRO_5007462178" evidence="6">
    <location>
        <begin position="21"/>
        <end position="515"/>
    </location>
</feature>
<feature type="domain" description="SusD-like N-terminal" evidence="8">
    <location>
        <begin position="88"/>
        <end position="182"/>
    </location>
</feature>
<dbReference type="Pfam" id="PF14322">
    <property type="entry name" value="SusD-like_3"/>
    <property type="match status" value="1"/>
</dbReference>
<accession>A0A134B7X9</accession>
<evidence type="ECO:0000256" key="5">
    <source>
        <dbReference type="ARBA" id="ARBA00023237"/>
    </source>
</evidence>
<evidence type="ECO:0000256" key="2">
    <source>
        <dbReference type="ARBA" id="ARBA00006275"/>
    </source>
</evidence>
<keyword evidence="10" id="KW-1185">Reference proteome</keyword>
<sequence length="515" mass="57273">MKRYILPALALTLLASSCKLDLTPENAITYSNAFSTEAELNTTTSTIHFYLDNCMDAFTPLTKVGLLADETQDDGQLRAGNPRSIIQASADWEYVYRMIFEANLLLDNIDKTEGLSEERYAYHAGQAHFALGFGYFMLSRAYGQAVITENAKDLKTYGLSTQQQVVDAGIEHALKAFELLPTYDKLRTTSGNVPASKQYGSKGNSATLLAHLYAWKGSMAELYGESSVDATEAYRKSVEYASKVINGEVGTYSLVSTPEELCQLLSDPSATNPEEIFSLVYDKSRGNESTSKNEVANLFATWPVNSTLTEGDLAQASFRLKKSTIQKLYPDANDARRTAFFYEFNTDHTVSGVSYAVPYKFRNAVFAIDQSAESGKSFLSINANYVYWRLADVYLLRAECANKLGDTSTAISDLNKIRSRAGAKTYPASGESDLKKAIFREREREFILENDTRYYDILRNGYVKTELTGKFPTLSTADIAGGALCLPIPSSAQRDKDGKVINGLILQRPYWFRYM</sequence>
<dbReference type="Proteomes" id="UP000070224">
    <property type="component" value="Unassembled WGS sequence"/>
</dbReference>
<protein>
    <submittedName>
        <fullName evidence="9">SusD family protein</fullName>
    </submittedName>
</protein>
<evidence type="ECO:0000313" key="9">
    <source>
        <dbReference type="EMBL" id="KXB76033.1"/>
    </source>
</evidence>
<evidence type="ECO:0000256" key="6">
    <source>
        <dbReference type="SAM" id="SignalP"/>
    </source>
</evidence>
<dbReference type="AlphaFoldDB" id="A0A134B7X9"/>
<organism evidence="9 10">
    <name type="scientific">Porphyromonas somerae</name>
    <dbReference type="NCBI Taxonomy" id="322095"/>
    <lineage>
        <taxon>Bacteria</taxon>
        <taxon>Pseudomonadati</taxon>
        <taxon>Bacteroidota</taxon>
        <taxon>Bacteroidia</taxon>
        <taxon>Bacteroidales</taxon>
        <taxon>Porphyromonadaceae</taxon>
        <taxon>Porphyromonas</taxon>
    </lineage>
</organism>
<dbReference type="InterPro" id="IPR012944">
    <property type="entry name" value="SusD_RagB_dom"/>
</dbReference>
<dbReference type="Pfam" id="PF07980">
    <property type="entry name" value="SusD_RagB"/>
    <property type="match status" value="1"/>
</dbReference>
<evidence type="ECO:0000256" key="3">
    <source>
        <dbReference type="ARBA" id="ARBA00022729"/>
    </source>
</evidence>
<evidence type="ECO:0000256" key="1">
    <source>
        <dbReference type="ARBA" id="ARBA00004442"/>
    </source>
</evidence>
<comment type="caution">
    <text evidence="9">The sequence shown here is derived from an EMBL/GenBank/DDBJ whole genome shotgun (WGS) entry which is preliminary data.</text>
</comment>
<proteinExistence type="inferred from homology"/>
<dbReference type="EMBL" id="LSDK01000080">
    <property type="protein sequence ID" value="KXB76033.1"/>
    <property type="molecule type" value="Genomic_DNA"/>
</dbReference>